<dbReference type="EMBL" id="JAVRRD010000001">
    <property type="protein sequence ID" value="KAK5064364.1"/>
    <property type="molecule type" value="Genomic_DNA"/>
</dbReference>
<dbReference type="SUPFAM" id="SSF54427">
    <property type="entry name" value="NTF2-like"/>
    <property type="match status" value="1"/>
</dbReference>
<dbReference type="Proteomes" id="UP001358417">
    <property type="component" value="Unassembled WGS sequence"/>
</dbReference>
<evidence type="ECO:0000313" key="2">
    <source>
        <dbReference type="Proteomes" id="UP001358417"/>
    </source>
</evidence>
<sequence length="147" mass="17122">MALHFPAVGTRGLHTREDLNTYLDAFNHDDYDTYTRYYHENFRMNIEAIQERDINGFVKWATHTHQHEVAEEVVPRKIIFDKTEKFVVIDSVVKFRGRKSYVNENWNGLGPIQEGTGPDVRMVIFYRLDDQARVLEIEAAIAGPVPK</sequence>
<proteinExistence type="predicted"/>
<evidence type="ECO:0000313" key="1">
    <source>
        <dbReference type="EMBL" id="KAK5064364.1"/>
    </source>
</evidence>
<accession>A0AAV9NPU5</accession>
<keyword evidence="2" id="KW-1185">Reference proteome</keyword>
<organism evidence="1 2">
    <name type="scientific">Exophiala bonariae</name>
    <dbReference type="NCBI Taxonomy" id="1690606"/>
    <lineage>
        <taxon>Eukaryota</taxon>
        <taxon>Fungi</taxon>
        <taxon>Dikarya</taxon>
        <taxon>Ascomycota</taxon>
        <taxon>Pezizomycotina</taxon>
        <taxon>Eurotiomycetes</taxon>
        <taxon>Chaetothyriomycetidae</taxon>
        <taxon>Chaetothyriales</taxon>
        <taxon>Herpotrichiellaceae</taxon>
        <taxon>Exophiala</taxon>
    </lineage>
</organism>
<dbReference type="InterPro" id="IPR032710">
    <property type="entry name" value="NTF2-like_dom_sf"/>
</dbReference>
<name>A0AAV9NPU5_9EURO</name>
<dbReference type="Gene3D" id="3.10.450.50">
    <property type="match status" value="1"/>
</dbReference>
<evidence type="ECO:0008006" key="3">
    <source>
        <dbReference type="Google" id="ProtNLM"/>
    </source>
</evidence>
<dbReference type="GeneID" id="89968419"/>
<protein>
    <recommendedName>
        <fullName evidence="3">SnoaL-like domain-containing protein</fullName>
    </recommendedName>
</protein>
<dbReference type="RefSeq" id="XP_064711688.1">
    <property type="nucleotide sequence ID" value="XM_064843828.1"/>
</dbReference>
<reference evidence="1 2" key="1">
    <citation type="submission" date="2023-08" db="EMBL/GenBank/DDBJ databases">
        <title>Black Yeasts Isolated from many extreme environments.</title>
        <authorList>
            <person name="Coleine C."/>
            <person name="Stajich J.E."/>
            <person name="Selbmann L."/>
        </authorList>
    </citation>
    <scope>NUCLEOTIDE SEQUENCE [LARGE SCALE GENOMIC DNA]</scope>
    <source>
        <strain evidence="1 2">CCFEE 5792</strain>
    </source>
</reference>
<dbReference type="AlphaFoldDB" id="A0AAV9NPU5"/>
<gene>
    <name evidence="1" type="ORF">LTR84_000197</name>
</gene>
<comment type="caution">
    <text evidence="1">The sequence shown here is derived from an EMBL/GenBank/DDBJ whole genome shotgun (WGS) entry which is preliminary data.</text>
</comment>